<evidence type="ECO:0000256" key="16">
    <source>
        <dbReference type="SAM" id="SignalP"/>
    </source>
</evidence>
<proteinExistence type="inferred from homology"/>
<dbReference type="GO" id="GO:0043235">
    <property type="term" value="C:receptor complex"/>
    <property type="evidence" value="ECO:0007669"/>
    <property type="project" value="TreeGrafter"/>
</dbReference>
<dbReference type="InterPro" id="IPR000333">
    <property type="entry name" value="TGFB_receptor"/>
</dbReference>
<dbReference type="GO" id="GO:0030509">
    <property type="term" value="P:BMP signaling pathway"/>
    <property type="evidence" value="ECO:0007669"/>
    <property type="project" value="TreeGrafter"/>
</dbReference>
<protein>
    <recommendedName>
        <fullName evidence="3">receptor protein serine/threonine kinase</fullName>
        <ecNumber evidence="3">2.7.11.30</ecNumber>
    </recommendedName>
</protein>
<dbReference type="GO" id="GO:0030536">
    <property type="term" value="P:larval feeding behavior"/>
    <property type="evidence" value="ECO:0007669"/>
    <property type="project" value="EnsemblMetazoa"/>
</dbReference>
<dbReference type="PANTHER" id="PTHR23255">
    <property type="entry name" value="TRANSFORMING GROWTH FACTOR-BETA RECEPTOR TYPE I AND II"/>
    <property type="match status" value="1"/>
</dbReference>
<feature type="domain" description="Protein kinase" evidence="17">
    <location>
        <begin position="317"/>
        <end position="609"/>
    </location>
</feature>
<keyword evidence="7 16" id="KW-0732">Signal</keyword>
<keyword evidence="13" id="KW-0675">Receptor</keyword>
<keyword evidence="19" id="KW-1185">Reference proteome</keyword>
<evidence type="ECO:0000256" key="14">
    <source>
        <dbReference type="SAM" id="MobiDB-lite"/>
    </source>
</evidence>
<feature type="transmembrane region" description="Helical" evidence="15">
    <location>
        <begin position="209"/>
        <end position="235"/>
    </location>
</feature>
<dbReference type="Proteomes" id="UP000008068">
    <property type="component" value="Unassembled WGS sequence"/>
</dbReference>
<dbReference type="AlphaFoldDB" id="G0MPI1"/>
<dbReference type="STRING" id="135651.G0MPI1"/>
<evidence type="ECO:0000256" key="11">
    <source>
        <dbReference type="ARBA" id="ARBA00022989"/>
    </source>
</evidence>
<dbReference type="InParanoid" id="G0MPI1"/>
<dbReference type="GO" id="GO:1903998">
    <property type="term" value="P:regulation of eating behavior"/>
    <property type="evidence" value="ECO:0007669"/>
    <property type="project" value="EnsemblMetazoa"/>
</dbReference>
<reference evidence="19" key="1">
    <citation type="submission" date="2011-07" db="EMBL/GenBank/DDBJ databases">
        <authorList>
            <consortium name="Caenorhabditis brenneri Sequencing and Analysis Consortium"/>
            <person name="Wilson R.K."/>
        </authorList>
    </citation>
    <scope>NUCLEOTIDE SEQUENCE [LARGE SCALE GENOMIC DNA]</scope>
    <source>
        <strain evidence="19">PB2801</strain>
    </source>
</reference>
<evidence type="ECO:0000313" key="18">
    <source>
        <dbReference type="EMBL" id="EGT39854.1"/>
    </source>
</evidence>
<keyword evidence="5" id="KW-0808">Transferase</keyword>
<dbReference type="FunCoup" id="G0MPI1">
    <property type="interactions" value="1800"/>
</dbReference>
<evidence type="ECO:0000256" key="5">
    <source>
        <dbReference type="ARBA" id="ARBA00022679"/>
    </source>
</evidence>
<dbReference type="GO" id="GO:0040018">
    <property type="term" value="P:positive regulation of multicellular organism growth"/>
    <property type="evidence" value="ECO:0007669"/>
    <property type="project" value="EnsemblMetazoa"/>
</dbReference>
<dbReference type="InterPro" id="IPR000719">
    <property type="entry name" value="Prot_kinase_dom"/>
</dbReference>
<dbReference type="FunFam" id="3.30.200.20:FF:000958">
    <property type="entry name" value="Receptor protein serine/threonine kinase"/>
    <property type="match status" value="1"/>
</dbReference>
<dbReference type="CDD" id="cd23617">
    <property type="entry name" value="TFP_LU_ECD_Daf4"/>
    <property type="match status" value="1"/>
</dbReference>
<evidence type="ECO:0000259" key="17">
    <source>
        <dbReference type="PROSITE" id="PS50011"/>
    </source>
</evidence>
<evidence type="ECO:0000256" key="3">
    <source>
        <dbReference type="ARBA" id="ARBA00012401"/>
    </source>
</evidence>
<dbReference type="OMA" id="AMDVYSM"/>
<dbReference type="GO" id="GO:0050832">
    <property type="term" value="P:defense response to fungus"/>
    <property type="evidence" value="ECO:0007669"/>
    <property type="project" value="EnsemblMetazoa"/>
</dbReference>
<evidence type="ECO:0000256" key="1">
    <source>
        <dbReference type="ARBA" id="ARBA00004479"/>
    </source>
</evidence>
<comment type="subcellular location">
    <subcellularLocation>
        <location evidence="1">Membrane</location>
        <topology evidence="1">Single-pass type I membrane protein</topology>
    </subcellularLocation>
</comment>
<keyword evidence="6 15" id="KW-0812">Transmembrane</keyword>
<dbReference type="PROSITE" id="PS00108">
    <property type="entry name" value="PROTEIN_KINASE_ST"/>
    <property type="match status" value="1"/>
</dbReference>
<evidence type="ECO:0000256" key="10">
    <source>
        <dbReference type="ARBA" id="ARBA00022840"/>
    </source>
</evidence>
<dbReference type="Gene3D" id="1.10.510.10">
    <property type="entry name" value="Transferase(Phosphotransferase) domain 1"/>
    <property type="match status" value="1"/>
</dbReference>
<evidence type="ECO:0000256" key="12">
    <source>
        <dbReference type="ARBA" id="ARBA00023136"/>
    </source>
</evidence>
<evidence type="ECO:0000256" key="9">
    <source>
        <dbReference type="ARBA" id="ARBA00022777"/>
    </source>
</evidence>
<dbReference type="GO" id="GO:0030514">
    <property type="term" value="P:negative regulation of BMP signaling pathway"/>
    <property type="evidence" value="ECO:0007669"/>
    <property type="project" value="EnsemblMetazoa"/>
</dbReference>
<organism evidence="19">
    <name type="scientific">Caenorhabditis brenneri</name>
    <name type="common">Nematode worm</name>
    <dbReference type="NCBI Taxonomy" id="135651"/>
    <lineage>
        <taxon>Eukaryota</taxon>
        <taxon>Metazoa</taxon>
        <taxon>Ecdysozoa</taxon>
        <taxon>Nematoda</taxon>
        <taxon>Chromadorea</taxon>
        <taxon>Rhabditida</taxon>
        <taxon>Rhabditina</taxon>
        <taxon>Rhabditomorpha</taxon>
        <taxon>Rhabditoidea</taxon>
        <taxon>Rhabditidae</taxon>
        <taxon>Peloderinae</taxon>
        <taxon>Caenorhabditis</taxon>
    </lineage>
</organism>
<feature type="region of interest" description="Disordered" evidence="14">
    <location>
        <begin position="619"/>
        <end position="640"/>
    </location>
</feature>
<dbReference type="eggNOG" id="KOG3653">
    <property type="taxonomic scope" value="Eukaryota"/>
</dbReference>
<evidence type="ECO:0000256" key="4">
    <source>
        <dbReference type="ARBA" id="ARBA00022527"/>
    </source>
</evidence>
<dbReference type="GO" id="GO:0005024">
    <property type="term" value="F:transforming growth factor beta receptor activity"/>
    <property type="evidence" value="ECO:0007669"/>
    <property type="project" value="TreeGrafter"/>
</dbReference>
<dbReference type="GO" id="GO:0018991">
    <property type="term" value="P:egg-laying behavior"/>
    <property type="evidence" value="ECO:0007669"/>
    <property type="project" value="EnsemblMetazoa"/>
</dbReference>
<evidence type="ECO:0000313" key="19">
    <source>
        <dbReference type="Proteomes" id="UP000008068"/>
    </source>
</evidence>
<evidence type="ECO:0000256" key="13">
    <source>
        <dbReference type="ARBA" id="ARBA00023170"/>
    </source>
</evidence>
<feature type="chain" id="PRO_5003403831" description="receptor protein serine/threonine kinase" evidence="16">
    <location>
        <begin position="22"/>
        <end position="767"/>
    </location>
</feature>
<dbReference type="GO" id="GO:0043053">
    <property type="term" value="P:dauer entry"/>
    <property type="evidence" value="ECO:0007669"/>
    <property type="project" value="EnsemblMetazoa"/>
</dbReference>
<dbReference type="Gene3D" id="2.10.60.10">
    <property type="entry name" value="CD59"/>
    <property type="match status" value="1"/>
</dbReference>
<feature type="signal peptide" evidence="16">
    <location>
        <begin position="1"/>
        <end position="21"/>
    </location>
</feature>
<dbReference type="PROSITE" id="PS50011">
    <property type="entry name" value="PROTEIN_KINASE_DOM"/>
    <property type="match status" value="1"/>
</dbReference>
<keyword evidence="4" id="KW-0723">Serine/threonine-protein kinase</keyword>
<dbReference type="InterPro" id="IPR008271">
    <property type="entry name" value="Ser/Thr_kinase_AS"/>
</dbReference>
<evidence type="ECO:0000256" key="6">
    <source>
        <dbReference type="ARBA" id="ARBA00022692"/>
    </source>
</evidence>
<dbReference type="GO" id="GO:0005886">
    <property type="term" value="C:plasma membrane"/>
    <property type="evidence" value="ECO:0007669"/>
    <property type="project" value="EnsemblMetazoa"/>
</dbReference>
<dbReference type="GO" id="GO:0036122">
    <property type="term" value="F:BMP binding"/>
    <property type="evidence" value="ECO:0007669"/>
    <property type="project" value="EnsemblMetazoa"/>
</dbReference>
<keyword evidence="10" id="KW-0067">ATP-binding</keyword>
<evidence type="ECO:0000256" key="8">
    <source>
        <dbReference type="ARBA" id="ARBA00022741"/>
    </source>
</evidence>
<dbReference type="GO" id="GO:0005524">
    <property type="term" value="F:ATP binding"/>
    <property type="evidence" value="ECO:0007669"/>
    <property type="project" value="UniProtKB-KW"/>
</dbReference>
<dbReference type="GO" id="GO:0061067">
    <property type="term" value="P:negative regulation of dauer larval development"/>
    <property type="evidence" value="ECO:0007669"/>
    <property type="project" value="EnsemblMetazoa"/>
</dbReference>
<dbReference type="GO" id="GO:0110039">
    <property type="term" value="P:positive regulation of nematode male tail tip morphogenesis"/>
    <property type="evidence" value="ECO:0007669"/>
    <property type="project" value="EnsemblMetazoa"/>
</dbReference>
<dbReference type="GO" id="GO:0045944">
    <property type="term" value="P:positive regulation of transcription by RNA polymerase II"/>
    <property type="evidence" value="ECO:0007669"/>
    <property type="project" value="EnsemblMetazoa"/>
</dbReference>
<dbReference type="SMART" id="SM00220">
    <property type="entry name" value="S_TKc"/>
    <property type="match status" value="1"/>
</dbReference>
<dbReference type="Gene3D" id="3.30.200.20">
    <property type="entry name" value="Phosphorylase Kinase, domain 1"/>
    <property type="match status" value="1"/>
</dbReference>
<evidence type="ECO:0000256" key="15">
    <source>
        <dbReference type="SAM" id="Phobius"/>
    </source>
</evidence>
<name>G0MPI1_CAEBE</name>
<sequence length="767" mass="87336">MNSKGRLKLLSLLVLFSLLSALPVRPDEENEDDFLPDLRPDESEQVKDFVKGVLKDGTAADPVALKNHVEILYNDTLDTKDDDNEYGPPIDCAFYNHDDCLDKGKCNITVESCAPESHLKKAGCYAVFTYPPNNTENSTDLFLLVAQEQIQRLGCIQYQDHDLMGCAHHAICRQNNVKSRLGHCCCSEPHCNAKGLEQINPLMYNKGGFPLGVFLTVIMILILIFALCCLPICVYKATQKRKLEEENRKRINDEKTTLLENGNGHTPTVHPIVESIEMVETPKEEKKEIVEGVEEPKEEEKVVEEIVVPPKLHDFPISDCRMISMGRFGTVYRATWTDEDGSEKYVAVKKLPETQRKCYEAEKMIFDTLASYPKWYSCVVGFKAAQKVGNEYWIVTDFHERLCLYELLKHNTISIASCGRLLVSMLDGLQYLHDDRSFFEDYPKKPIIHRDIKTRNILVRRDMTACIADFGLARVYDNDHVKCDLLSQVGTKRYMSPEMLEGAVDLSPTGFKAMDVYSMALCMWEVISCTKIHENDESPEHNVPYFEVGFNPKVNVMREVLIQKRRPQWRKEVFENEQTKAFVKTTEEMWEHEASARITAGCALERIWSVILKQLPPPPPLSEGYHTESSEDSTTSIRSNQKPYNFMVDTRALKIYHMEEDAEHPTPDPYLSDCPPVPPIPDVVSNGVIQHAPGAEPSVQEEDEGCVDEKEKPTETVFNVEMGRYLTEGEVIAQALKKLQGSPQYTTRQDFQYDTRASSPTPSHTFF</sequence>
<dbReference type="GO" id="GO:0045087">
    <property type="term" value="P:innate immune response"/>
    <property type="evidence" value="ECO:0007669"/>
    <property type="project" value="EnsemblMetazoa"/>
</dbReference>
<dbReference type="OrthoDB" id="547665at2759"/>
<dbReference type="PANTHER" id="PTHR23255:SF100">
    <property type="entry name" value="RECEPTOR PROTEIN SERINE_THREONINE KINASE"/>
    <property type="match status" value="1"/>
</dbReference>
<gene>
    <name evidence="18" type="primary">Cbn-daf-4</name>
    <name evidence="18" type="ORF">CAEBREN_24180</name>
</gene>
<keyword evidence="8" id="KW-0547">Nucleotide-binding</keyword>
<dbReference type="GO" id="GO:0008340">
    <property type="term" value="P:determination of adult lifespan"/>
    <property type="evidence" value="ECO:0007669"/>
    <property type="project" value="EnsemblMetazoa"/>
</dbReference>
<evidence type="ECO:0000256" key="7">
    <source>
        <dbReference type="ARBA" id="ARBA00022729"/>
    </source>
</evidence>
<evidence type="ECO:0000256" key="2">
    <source>
        <dbReference type="ARBA" id="ARBA00009605"/>
    </source>
</evidence>
<dbReference type="HOGENOM" id="CLU_000288_8_2_1"/>
<dbReference type="Pfam" id="PF00069">
    <property type="entry name" value="Pkinase"/>
    <property type="match status" value="1"/>
</dbReference>
<dbReference type="InterPro" id="IPR045860">
    <property type="entry name" value="Snake_toxin-like_sf"/>
</dbReference>
<dbReference type="GO" id="GO:0022604">
    <property type="term" value="P:regulation of cell morphogenesis"/>
    <property type="evidence" value="ECO:0007669"/>
    <property type="project" value="EnsemblMetazoa"/>
</dbReference>
<dbReference type="GO" id="GO:0042661">
    <property type="term" value="P:regulation of mesodermal cell fate specification"/>
    <property type="evidence" value="ECO:0007669"/>
    <property type="project" value="EnsemblMetazoa"/>
</dbReference>
<dbReference type="GO" id="GO:0030513">
    <property type="term" value="P:positive regulation of BMP signaling pathway"/>
    <property type="evidence" value="ECO:0007669"/>
    <property type="project" value="EnsemblMetazoa"/>
</dbReference>
<keyword evidence="9" id="KW-0418">Kinase</keyword>
<dbReference type="InterPro" id="IPR011009">
    <property type="entry name" value="Kinase-like_dom_sf"/>
</dbReference>
<dbReference type="EMBL" id="GL379805">
    <property type="protein sequence ID" value="EGT39854.1"/>
    <property type="molecule type" value="Genomic_DNA"/>
</dbReference>
<keyword evidence="11 15" id="KW-1133">Transmembrane helix</keyword>
<dbReference type="EC" id="2.7.11.30" evidence="3"/>
<keyword evidence="12 15" id="KW-0472">Membrane</keyword>
<dbReference type="SUPFAM" id="SSF56112">
    <property type="entry name" value="Protein kinase-like (PK-like)"/>
    <property type="match status" value="1"/>
</dbReference>
<accession>G0MPI1</accession>
<comment type="similarity">
    <text evidence="2">Belongs to the protein kinase superfamily. TKL Ser/Thr protein kinase family. TGFB receptor subfamily.</text>
</comment>